<dbReference type="Gene3D" id="3.10.560.10">
    <property type="entry name" value="Outer membrane lipoprotein wza domain like"/>
    <property type="match status" value="1"/>
</dbReference>
<evidence type="ECO:0000313" key="2">
    <source>
        <dbReference type="EMBL" id="CAB4713816.1"/>
    </source>
</evidence>
<gene>
    <name evidence="2" type="ORF">UFOPK2657_00648</name>
</gene>
<sequence>MLCVALGAWWVLRVPPPPPESAIVFATTSVVSSGGTNNPGVAAIPTFIRVHVAGEVLRPGVYQLPGTARVVDAVDAAGGPTAHADVDVINLAAALFDAAQIFVPRRGSVVVRAPIPRPLPGVNAPPTPHASAPEGASSTKININTASMSDLDTLSGVGPSTAKAIIDYRTKNGPFGSVEDLLNVRGIGPAKLDAMREQVTV</sequence>
<dbReference type="InterPro" id="IPR019554">
    <property type="entry name" value="Soluble_ligand-bd"/>
</dbReference>
<dbReference type="GO" id="GO:0015628">
    <property type="term" value="P:protein secretion by the type II secretion system"/>
    <property type="evidence" value="ECO:0007669"/>
    <property type="project" value="TreeGrafter"/>
</dbReference>
<reference evidence="2" key="1">
    <citation type="submission" date="2020-05" db="EMBL/GenBank/DDBJ databases">
        <authorList>
            <person name="Chiriac C."/>
            <person name="Salcher M."/>
            <person name="Ghai R."/>
            <person name="Kavagutti S V."/>
        </authorList>
    </citation>
    <scope>NUCLEOTIDE SEQUENCE</scope>
</reference>
<dbReference type="Gene3D" id="1.10.150.320">
    <property type="entry name" value="Photosystem II 12 kDa extrinsic protein"/>
    <property type="match status" value="1"/>
</dbReference>
<feature type="domain" description="Helix-hairpin-helix DNA-binding motif class 1" evidence="1">
    <location>
        <begin position="149"/>
        <end position="168"/>
    </location>
</feature>
<evidence type="ECO:0000259" key="1">
    <source>
        <dbReference type="SMART" id="SM00278"/>
    </source>
</evidence>
<dbReference type="GO" id="GO:0015627">
    <property type="term" value="C:type II protein secretion system complex"/>
    <property type="evidence" value="ECO:0007669"/>
    <property type="project" value="TreeGrafter"/>
</dbReference>
<dbReference type="InterPro" id="IPR051675">
    <property type="entry name" value="Endo/Exo/Phosphatase_dom_1"/>
</dbReference>
<organism evidence="2">
    <name type="scientific">freshwater metagenome</name>
    <dbReference type="NCBI Taxonomy" id="449393"/>
    <lineage>
        <taxon>unclassified sequences</taxon>
        <taxon>metagenomes</taxon>
        <taxon>ecological metagenomes</taxon>
    </lineage>
</organism>
<dbReference type="InterPro" id="IPR004509">
    <property type="entry name" value="Competence_ComEA_HhH"/>
</dbReference>
<dbReference type="SUPFAM" id="SSF47781">
    <property type="entry name" value="RuvA domain 2-like"/>
    <property type="match status" value="1"/>
</dbReference>
<dbReference type="PANTHER" id="PTHR21180">
    <property type="entry name" value="ENDONUCLEASE/EXONUCLEASE/PHOSPHATASE FAMILY DOMAIN-CONTAINING PROTEIN 1"/>
    <property type="match status" value="1"/>
</dbReference>
<dbReference type="Pfam" id="PF10531">
    <property type="entry name" value="SLBB"/>
    <property type="match status" value="1"/>
</dbReference>
<dbReference type="GO" id="GO:0006281">
    <property type="term" value="P:DNA repair"/>
    <property type="evidence" value="ECO:0007669"/>
    <property type="project" value="InterPro"/>
</dbReference>
<dbReference type="EMBL" id="CAEZYG010000102">
    <property type="protein sequence ID" value="CAB4713816.1"/>
    <property type="molecule type" value="Genomic_DNA"/>
</dbReference>
<dbReference type="PANTHER" id="PTHR21180:SF32">
    <property type="entry name" value="ENDONUCLEASE_EXONUCLEASE_PHOSPHATASE FAMILY DOMAIN-CONTAINING PROTEIN 1"/>
    <property type="match status" value="1"/>
</dbReference>
<dbReference type="NCBIfam" id="TIGR00426">
    <property type="entry name" value="competence protein ComEA helix-hairpin-helix repeat region"/>
    <property type="match status" value="1"/>
</dbReference>
<protein>
    <submittedName>
        <fullName evidence="2">Unannotated protein</fullName>
    </submittedName>
</protein>
<dbReference type="Pfam" id="PF12836">
    <property type="entry name" value="HHH_3"/>
    <property type="match status" value="1"/>
</dbReference>
<dbReference type="SMART" id="SM00278">
    <property type="entry name" value="HhH1"/>
    <property type="match status" value="2"/>
</dbReference>
<dbReference type="InterPro" id="IPR010994">
    <property type="entry name" value="RuvA_2-like"/>
</dbReference>
<feature type="domain" description="Helix-hairpin-helix DNA-binding motif class 1" evidence="1">
    <location>
        <begin position="179"/>
        <end position="198"/>
    </location>
</feature>
<dbReference type="AlphaFoldDB" id="A0A6J6QSN1"/>
<accession>A0A6J6QSN1</accession>
<dbReference type="GO" id="GO:0003677">
    <property type="term" value="F:DNA binding"/>
    <property type="evidence" value="ECO:0007669"/>
    <property type="project" value="InterPro"/>
</dbReference>
<dbReference type="InterPro" id="IPR003583">
    <property type="entry name" value="Hlx-hairpin-Hlx_DNA-bd_motif"/>
</dbReference>
<proteinExistence type="predicted"/>
<name>A0A6J6QSN1_9ZZZZ</name>